<evidence type="ECO:0000256" key="3">
    <source>
        <dbReference type="SAM" id="Coils"/>
    </source>
</evidence>
<keyword evidence="3" id="KW-0175">Coiled coil</keyword>
<feature type="signal peptide" evidence="4">
    <location>
        <begin position="1"/>
        <end position="25"/>
    </location>
</feature>
<dbReference type="Pfam" id="PF03938">
    <property type="entry name" value="OmpH"/>
    <property type="match status" value="1"/>
</dbReference>
<dbReference type="GO" id="GO:0050821">
    <property type="term" value="P:protein stabilization"/>
    <property type="evidence" value="ECO:0007669"/>
    <property type="project" value="TreeGrafter"/>
</dbReference>
<dbReference type="SMART" id="SM00935">
    <property type="entry name" value="OmpH"/>
    <property type="match status" value="1"/>
</dbReference>
<dbReference type="InterPro" id="IPR024930">
    <property type="entry name" value="Skp_dom_sf"/>
</dbReference>
<protein>
    <recommendedName>
        <fullName evidence="7">OmpH family outer membrane protein</fullName>
    </recommendedName>
</protein>
<evidence type="ECO:0000313" key="5">
    <source>
        <dbReference type="EMBL" id="GGI49027.1"/>
    </source>
</evidence>
<dbReference type="PANTHER" id="PTHR35089:SF1">
    <property type="entry name" value="CHAPERONE PROTEIN SKP"/>
    <property type="match status" value="1"/>
</dbReference>
<organism evidence="5 6">
    <name type="scientific">Mucilaginibacter galii</name>
    <dbReference type="NCBI Taxonomy" id="2005073"/>
    <lineage>
        <taxon>Bacteria</taxon>
        <taxon>Pseudomonadati</taxon>
        <taxon>Bacteroidota</taxon>
        <taxon>Sphingobacteriia</taxon>
        <taxon>Sphingobacteriales</taxon>
        <taxon>Sphingobacteriaceae</taxon>
        <taxon>Mucilaginibacter</taxon>
    </lineage>
</organism>
<accession>A0A917N1I5</accession>
<dbReference type="RefSeq" id="WP_188413021.1">
    <property type="nucleotide sequence ID" value="NZ_BMDO01000001.1"/>
</dbReference>
<dbReference type="GO" id="GO:0051082">
    <property type="term" value="F:unfolded protein binding"/>
    <property type="evidence" value="ECO:0007669"/>
    <property type="project" value="InterPro"/>
</dbReference>
<dbReference type="AlphaFoldDB" id="A0A917N1I5"/>
<comment type="similarity">
    <text evidence="1">Belongs to the Skp family.</text>
</comment>
<proteinExistence type="inferred from homology"/>
<gene>
    <name evidence="5" type="ORF">GCM10011425_02390</name>
</gene>
<feature type="coiled-coil region" evidence="3">
    <location>
        <begin position="112"/>
        <end position="139"/>
    </location>
</feature>
<reference evidence="5" key="2">
    <citation type="submission" date="2020-09" db="EMBL/GenBank/DDBJ databases">
        <authorList>
            <person name="Sun Q."/>
            <person name="Sedlacek I."/>
        </authorList>
    </citation>
    <scope>NUCLEOTIDE SEQUENCE</scope>
    <source>
        <strain evidence="5">CCM 8711</strain>
    </source>
</reference>
<comment type="caution">
    <text evidence="5">The sequence shown here is derived from an EMBL/GenBank/DDBJ whole genome shotgun (WGS) entry which is preliminary data.</text>
</comment>
<evidence type="ECO:0000256" key="2">
    <source>
        <dbReference type="ARBA" id="ARBA00022729"/>
    </source>
</evidence>
<dbReference type="GO" id="GO:0005829">
    <property type="term" value="C:cytosol"/>
    <property type="evidence" value="ECO:0007669"/>
    <property type="project" value="TreeGrafter"/>
</dbReference>
<dbReference type="PANTHER" id="PTHR35089">
    <property type="entry name" value="CHAPERONE PROTEIN SKP"/>
    <property type="match status" value="1"/>
</dbReference>
<dbReference type="SUPFAM" id="SSF111384">
    <property type="entry name" value="OmpH-like"/>
    <property type="match status" value="1"/>
</dbReference>
<keyword evidence="2 4" id="KW-0732">Signal</keyword>
<dbReference type="PROSITE" id="PS51257">
    <property type="entry name" value="PROKAR_LIPOPROTEIN"/>
    <property type="match status" value="1"/>
</dbReference>
<dbReference type="EMBL" id="BMDO01000001">
    <property type="protein sequence ID" value="GGI49027.1"/>
    <property type="molecule type" value="Genomic_DNA"/>
</dbReference>
<sequence length="204" mass="22496">MKTPASMISKITLTLLLAGSLAACNQNKTDDKAAPATAATTTTPATGVKAEEIVFVNSDSLLTKYSYFKDMSARLEKKGKDAQADLVSRGQAFQREVAEYQKAQPTMAADQRQATEQRLQRKNQELQAYQQNAGAQVQQEQASEQAKLYEKVAEFLKVYAKDKGYKMVMTYQKGNSGILYGDASLDITSDVVKKLNEAYAKDKK</sequence>
<evidence type="ECO:0000256" key="4">
    <source>
        <dbReference type="SAM" id="SignalP"/>
    </source>
</evidence>
<dbReference type="Proteomes" id="UP000662074">
    <property type="component" value="Unassembled WGS sequence"/>
</dbReference>
<dbReference type="Gene3D" id="3.30.910.20">
    <property type="entry name" value="Skp domain"/>
    <property type="match status" value="1"/>
</dbReference>
<feature type="chain" id="PRO_5037782366" description="OmpH family outer membrane protein" evidence="4">
    <location>
        <begin position="26"/>
        <end position="204"/>
    </location>
</feature>
<keyword evidence="6" id="KW-1185">Reference proteome</keyword>
<evidence type="ECO:0000256" key="1">
    <source>
        <dbReference type="ARBA" id="ARBA00009091"/>
    </source>
</evidence>
<evidence type="ECO:0008006" key="7">
    <source>
        <dbReference type="Google" id="ProtNLM"/>
    </source>
</evidence>
<evidence type="ECO:0000313" key="6">
    <source>
        <dbReference type="Proteomes" id="UP000662074"/>
    </source>
</evidence>
<dbReference type="InterPro" id="IPR005632">
    <property type="entry name" value="Chaperone_Skp"/>
</dbReference>
<reference evidence="5" key="1">
    <citation type="journal article" date="2014" name="Int. J. Syst. Evol. Microbiol.">
        <title>Complete genome sequence of Corynebacterium casei LMG S-19264T (=DSM 44701T), isolated from a smear-ripened cheese.</title>
        <authorList>
            <consortium name="US DOE Joint Genome Institute (JGI-PGF)"/>
            <person name="Walter F."/>
            <person name="Albersmeier A."/>
            <person name="Kalinowski J."/>
            <person name="Ruckert C."/>
        </authorList>
    </citation>
    <scope>NUCLEOTIDE SEQUENCE</scope>
    <source>
        <strain evidence="5">CCM 8711</strain>
    </source>
</reference>
<name>A0A917N1I5_9SPHI</name>